<dbReference type="PANTHER" id="PTHR46383">
    <property type="entry name" value="ASPARTATE AMINOTRANSFERASE"/>
    <property type="match status" value="1"/>
</dbReference>
<reference evidence="15" key="1">
    <citation type="submission" date="2022-07" db="EMBL/GenBank/DDBJ databases">
        <authorList>
            <person name="Trinca V."/>
            <person name="Uliana J.V.C."/>
            <person name="Torres T.T."/>
            <person name="Ward R.J."/>
            <person name="Monesi N."/>
        </authorList>
    </citation>
    <scope>NUCLEOTIDE SEQUENCE</scope>
    <source>
        <strain evidence="15">HSMRA1968</strain>
        <tissue evidence="15">Whole embryos</tissue>
    </source>
</reference>
<dbReference type="InterPro" id="IPR007507">
    <property type="entry name" value="Glycos_transf_N"/>
</dbReference>
<evidence type="ECO:0000256" key="9">
    <source>
        <dbReference type="ARBA" id="ARBA00022679"/>
    </source>
</evidence>
<dbReference type="Pfam" id="PF04413">
    <property type="entry name" value="Glycos_transf_N"/>
    <property type="match status" value="1"/>
</dbReference>
<dbReference type="GO" id="GO:0006520">
    <property type="term" value="P:amino acid metabolic process"/>
    <property type="evidence" value="ECO:0007669"/>
    <property type="project" value="InterPro"/>
</dbReference>
<protein>
    <recommendedName>
        <fullName evidence="7">isopentenyl-diphosphate Delta-isomerase</fullName>
        <ecNumber evidence="7">5.3.3.2</ecNumber>
    </recommendedName>
</protein>
<keyword evidence="11" id="KW-0414">Isoprene biosynthesis</keyword>
<evidence type="ECO:0000256" key="1">
    <source>
        <dbReference type="ARBA" id="ARBA00000374"/>
    </source>
</evidence>
<gene>
    <name evidence="15" type="primary">aatA_1</name>
    <name evidence="15" type="ORF">Bhyg_00283</name>
</gene>
<evidence type="ECO:0000256" key="7">
    <source>
        <dbReference type="ARBA" id="ARBA00012057"/>
    </source>
</evidence>
<dbReference type="EMBL" id="WJQU01000001">
    <property type="protein sequence ID" value="KAJ6645082.1"/>
    <property type="molecule type" value="Genomic_DNA"/>
</dbReference>
<dbReference type="Proteomes" id="UP001151699">
    <property type="component" value="Chromosome A"/>
</dbReference>
<dbReference type="InterPro" id="IPR038107">
    <property type="entry name" value="Glycos_transf_N_sf"/>
</dbReference>
<dbReference type="Gene3D" id="3.90.1150.10">
    <property type="entry name" value="Aspartate Aminotransferase, domain 1"/>
    <property type="match status" value="2"/>
</dbReference>
<proteinExistence type="inferred from homology"/>
<evidence type="ECO:0000256" key="3">
    <source>
        <dbReference type="ARBA" id="ARBA00003951"/>
    </source>
</evidence>
<dbReference type="NCBIfam" id="NF002995">
    <property type="entry name" value="PRK03759.1"/>
    <property type="match status" value="1"/>
</dbReference>
<dbReference type="GO" id="GO:0030170">
    <property type="term" value="F:pyridoxal phosphate binding"/>
    <property type="evidence" value="ECO:0007669"/>
    <property type="project" value="InterPro"/>
</dbReference>
<evidence type="ECO:0000256" key="4">
    <source>
        <dbReference type="ARBA" id="ARBA00004826"/>
    </source>
</evidence>
<dbReference type="InterPro" id="IPR015424">
    <property type="entry name" value="PyrdxlP-dep_Trfase"/>
</dbReference>
<dbReference type="OrthoDB" id="7790718at2759"/>
<evidence type="ECO:0000256" key="10">
    <source>
        <dbReference type="ARBA" id="ARBA00022898"/>
    </source>
</evidence>
<dbReference type="InterPro" id="IPR007172">
    <property type="entry name" value="DUF374"/>
</dbReference>
<dbReference type="InterPro" id="IPR015422">
    <property type="entry name" value="PyrdxlP-dep_Trfase_small"/>
</dbReference>
<evidence type="ECO:0000256" key="8">
    <source>
        <dbReference type="ARBA" id="ARBA00022576"/>
    </source>
</evidence>
<comment type="cofactor">
    <cofactor evidence="2">
        <name>pyridoxal 5'-phosphate</name>
        <dbReference type="ChEBI" id="CHEBI:597326"/>
    </cofactor>
</comment>
<dbReference type="InterPro" id="IPR015421">
    <property type="entry name" value="PyrdxlP-dep_Trfase_major"/>
</dbReference>
<accession>A0A9Q0S4G3</accession>
<feature type="transmembrane region" description="Helical" evidence="13">
    <location>
        <begin position="597"/>
        <end position="616"/>
    </location>
</feature>
<dbReference type="Gene3D" id="3.90.79.10">
    <property type="entry name" value="Nucleoside Triphosphate Pyrophosphohydrolase"/>
    <property type="match status" value="1"/>
</dbReference>
<evidence type="ECO:0000256" key="13">
    <source>
        <dbReference type="SAM" id="Phobius"/>
    </source>
</evidence>
<keyword evidence="10" id="KW-0663">Pyridoxal phosphate</keyword>
<dbReference type="GO" id="GO:0008299">
    <property type="term" value="P:isoprenoid biosynthetic process"/>
    <property type="evidence" value="ECO:0007669"/>
    <property type="project" value="UniProtKB-KW"/>
</dbReference>
<feature type="transmembrane region" description="Helical" evidence="13">
    <location>
        <begin position="558"/>
        <end position="577"/>
    </location>
</feature>
<keyword evidence="13" id="KW-0812">Transmembrane</keyword>
<dbReference type="InterPro" id="IPR004838">
    <property type="entry name" value="NHTrfase_class1_PyrdxlP-BS"/>
</dbReference>
<dbReference type="InterPro" id="IPR015797">
    <property type="entry name" value="NUDIX_hydrolase-like_dom_sf"/>
</dbReference>
<feature type="domain" description="Nudix hydrolase" evidence="14">
    <location>
        <begin position="1622"/>
        <end position="1755"/>
    </location>
</feature>
<evidence type="ECO:0000256" key="5">
    <source>
        <dbReference type="ARBA" id="ARBA00007441"/>
    </source>
</evidence>
<evidence type="ECO:0000256" key="6">
    <source>
        <dbReference type="ARBA" id="ARBA00007579"/>
    </source>
</evidence>
<keyword evidence="8 15" id="KW-0032">Aminotransferase</keyword>
<keyword evidence="9" id="KW-0808">Transferase</keyword>
<feature type="transmembrane region" description="Helical" evidence="13">
    <location>
        <begin position="1247"/>
        <end position="1266"/>
    </location>
</feature>
<dbReference type="CDD" id="cd07983">
    <property type="entry name" value="LPLAT_DUF374-like"/>
    <property type="match status" value="2"/>
</dbReference>
<sequence length="1771" mass="199619">MSLIAKRLDLIKPSPTLALVKKTFELKKLGRDIISLAAGEPDFDTPNNIKEAAIKAVRDGFTKYTNVDGMLELKQAVQTKFKYENNLDYDLDEIIVSNGGKQVIYNLFMASLNQGNEVIIPSPYWVSYPDMVILAGGVPVFVNCDIANNFKLTVNVLERVINKKTRWLIINSPSNPTGAAYSYQELADIAELLRKYPNVNIMSDDIYEHVIFDDFKFYTFAQVAPDLKDRIFTVNGVSKAYSMTGWRIGYGAGAKSLIKAMAIIQSQSTSNPCSISQMAAIEALTGPQDFIKSNAKNFQEKRDLTLSILSNIKGISCYKPAGAFYLFPKCNELFGLKTPSNKIIKDSNDFGEYLLEECGVAVVPGIAFGLEDYFRISYATSIKNLEQACSHIKNACNKLTVVTKLLYNYLRVVYFTCRWQFVFPDNYNKQQFLAQKGVIFAFWHNRLALGPGIFIGHKDIHALISTHSDGKIISNIVNKFGFGVINGSTNKNSAVALKTIIKKLHNGSNIVITPDGPRGPIYKINSNINKVAQKYNIKLIPISCQASRYFLLKSWDKLIMPLPFGKVTAFIGSPLVFTGNENQDNINLAQALNMNEVNFFLLLPLYVLLLILRVIVGKEEIKRIGERFAIVHTHTKQNKTLVWIHAASSTMSLIAKRLDLIKPSPTLALVKKTFELKKLGRDIISLAAGEPDFDTPNNIKEAAIKAVRDGFTKYTNVDGMLELKQAVQTKFKYENNLDYDLDEIIVSNGGKQVIYNLFMASLNQGNEVIIPSPYWVSYPDMVILAGGVPVFVNCDIANNFKLTVNVLERVINKKTRWLIINSPSNPTGAAYSYQELADIAELLRKYPNVNIMSDDIYEHVIFDDFKFYTFAQVAPDLKDRIFTVNGVSKAYSMTGWRIGYGAGAKSLIKAMAIIQSQSTSNPCSISQMAAIEALTGPQDFIKSNAKNFQEKRDLTLSILSNIKGISCYKPAGAFYLFPKCNELFGLKTPSNKIIKDSNDFGEYLLEECGVAVVPGIAFGLEDYFRISYATSIKNLEQACSHIKNACNKLTVVTKLLYNYLRVVYFTCRWQFVFPDNYNKQQFLAQKGVIFAFWHNRLALGPGIFIGHKDIHALISTHSDGKIISNIVNKFGFGVINGSTNKNSAVALKTIIKKLHNGSNIVITPDGPRGPIYKINSNINKVAQKYNIKLIPISCQASRYFLLKSWDKLIMPLPFGKVTAFIGSPLVFTGNENQDNINLAQALNMNEVNFFLLLPLYVLLLILRVIVGKEEIKRIGERFAIVHTHTKQNKTLVWIHAASVGESMIALTLVENINNLWLKSTMPKPSLNFLVTSGTKSSAKILQQKLPVNAIHQFIPIDNIIFVKKSIISNFSEIIVQSNTDFQKFMQLGVTNIDNFGNIKFANKKLPVNEQELTILAQHMATKKIIVFASTHLEDESVLLNIVKPIKQRYPNCYFILIPRHPERKNDIGRACTQLNLTYSIKSEQNIPILTDDLYIVDKFGELGLFFSIAYISFVGGSFKQGGHNVLEPAYFANYIIFGPDMSNSADITNEMLVKKAAIQIQNENDLLNKVEYILSEVGIEEAKIYQINALEFVNKNQQILVDEQDNILGIEEKLKVHNSDTPLHRGVSVFLFNSQKEIVIQKRSLLKKTWGGFWSNSFCGHPQINETYEQAVYRHAEFELGLVNLQKVYFIANYRYKFSINNIVENEICPIYLALSDDIIRINEQEIAEIKLLKWQDFKLYTEQYSANFSPWCKEELKILENNEIFKKFMD</sequence>
<dbReference type="CDD" id="cd00609">
    <property type="entry name" value="AAT_like"/>
    <property type="match status" value="2"/>
</dbReference>
<keyword evidence="13" id="KW-0472">Membrane</keyword>
<dbReference type="Pfam" id="PF00293">
    <property type="entry name" value="NUDIX"/>
    <property type="match status" value="1"/>
</dbReference>
<dbReference type="NCBIfam" id="TIGR02150">
    <property type="entry name" value="IPP_isom_1"/>
    <property type="match status" value="1"/>
</dbReference>
<comment type="similarity">
    <text evidence="6">Belongs to the IPP isomerase type 1 family.</text>
</comment>
<dbReference type="SUPFAM" id="SSF55811">
    <property type="entry name" value="Nudix"/>
    <property type="match status" value="1"/>
</dbReference>
<dbReference type="PROSITE" id="PS51462">
    <property type="entry name" value="NUDIX"/>
    <property type="match status" value="1"/>
</dbReference>
<comment type="caution">
    <text evidence="15">The sequence shown here is derived from an EMBL/GenBank/DDBJ whole genome shotgun (WGS) entry which is preliminary data.</text>
</comment>
<dbReference type="InterPro" id="IPR050596">
    <property type="entry name" value="AspAT/PAT-like"/>
</dbReference>
<dbReference type="InterPro" id="IPR011876">
    <property type="entry name" value="IsopentenylPP_isomerase_typ1"/>
</dbReference>
<feature type="non-terminal residue" evidence="15">
    <location>
        <position position="1"/>
    </location>
</feature>
<dbReference type="GO" id="GO:0033853">
    <property type="term" value="F:aspartate-prephenate aminotransferase activity"/>
    <property type="evidence" value="ECO:0007669"/>
    <property type="project" value="UniProtKB-ARBA"/>
</dbReference>
<dbReference type="Gene3D" id="3.40.50.2000">
    <property type="entry name" value="Glycogen Phosphorylase B"/>
    <property type="match status" value="1"/>
</dbReference>
<dbReference type="PANTHER" id="PTHR46383:SF1">
    <property type="entry name" value="ASPARTATE AMINOTRANSFERASE"/>
    <property type="match status" value="1"/>
</dbReference>
<evidence type="ECO:0000256" key="11">
    <source>
        <dbReference type="ARBA" id="ARBA00023229"/>
    </source>
</evidence>
<dbReference type="Pfam" id="PF00155">
    <property type="entry name" value="Aminotran_1_2"/>
    <property type="match status" value="2"/>
</dbReference>
<dbReference type="EC" id="5.3.3.2" evidence="7"/>
<comment type="function">
    <text evidence="3">Catalyzes the 1,3-allylic rearrangement of the homoallylic substrate isopentenyl (IPP) to its highly electrophilic allylic isomer, dimethylallyl diphosphate (DMAPP).</text>
</comment>
<feature type="transmembrane region" description="Helical" evidence="13">
    <location>
        <begin position="1208"/>
        <end position="1227"/>
    </location>
</feature>
<evidence type="ECO:0000256" key="12">
    <source>
        <dbReference type="ARBA" id="ARBA00023235"/>
    </source>
</evidence>
<keyword evidence="13" id="KW-1133">Transmembrane helix</keyword>
<dbReference type="Gene3D" id="3.40.50.11720">
    <property type="entry name" value="3-Deoxy-D-manno-octulosonic-acid transferase, N-terminal domain"/>
    <property type="match status" value="1"/>
</dbReference>
<dbReference type="Gene3D" id="3.40.640.10">
    <property type="entry name" value="Type I PLP-dependent aspartate aminotransferase-like (Major domain)"/>
    <property type="match status" value="2"/>
</dbReference>
<dbReference type="InterPro" id="IPR000086">
    <property type="entry name" value="NUDIX_hydrolase_dom"/>
</dbReference>
<keyword evidence="16" id="KW-1185">Reference proteome</keyword>
<comment type="catalytic activity">
    <reaction evidence="1">
        <text>isopentenyl diphosphate = dimethylallyl diphosphate</text>
        <dbReference type="Rhea" id="RHEA:23284"/>
        <dbReference type="ChEBI" id="CHEBI:57623"/>
        <dbReference type="ChEBI" id="CHEBI:128769"/>
        <dbReference type="EC" id="5.3.3.2"/>
    </reaction>
</comment>
<dbReference type="GO" id="GO:0004452">
    <property type="term" value="F:isopentenyl-diphosphate delta-isomerase activity"/>
    <property type="evidence" value="ECO:0007669"/>
    <property type="project" value="UniProtKB-EC"/>
</dbReference>
<keyword evidence="12" id="KW-0413">Isomerase</keyword>
<dbReference type="SUPFAM" id="SSF53383">
    <property type="entry name" value="PLP-dependent transferases"/>
    <property type="match status" value="2"/>
</dbReference>
<dbReference type="PROSITE" id="PS00105">
    <property type="entry name" value="AA_TRANSFER_CLASS_1"/>
    <property type="match status" value="2"/>
</dbReference>
<evidence type="ECO:0000259" key="14">
    <source>
        <dbReference type="PROSITE" id="PS51462"/>
    </source>
</evidence>
<evidence type="ECO:0000256" key="2">
    <source>
        <dbReference type="ARBA" id="ARBA00001933"/>
    </source>
</evidence>
<evidence type="ECO:0000313" key="15">
    <source>
        <dbReference type="EMBL" id="KAJ6645082.1"/>
    </source>
</evidence>
<name>A0A9Q0S4G3_9DIPT</name>
<dbReference type="Pfam" id="PF04028">
    <property type="entry name" value="DUF374"/>
    <property type="match status" value="2"/>
</dbReference>
<organism evidence="15 16">
    <name type="scientific">Pseudolycoriella hygida</name>
    <dbReference type="NCBI Taxonomy" id="35572"/>
    <lineage>
        <taxon>Eukaryota</taxon>
        <taxon>Metazoa</taxon>
        <taxon>Ecdysozoa</taxon>
        <taxon>Arthropoda</taxon>
        <taxon>Hexapoda</taxon>
        <taxon>Insecta</taxon>
        <taxon>Pterygota</taxon>
        <taxon>Neoptera</taxon>
        <taxon>Endopterygota</taxon>
        <taxon>Diptera</taxon>
        <taxon>Nematocera</taxon>
        <taxon>Sciaroidea</taxon>
        <taxon>Sciaridae</taxon>
        <taxon>Pseudolycoriella</taxon>
    </lineage>
</organism>
<comment type="pathway">
    <text evidence="4">Isoprenoid biosynthesis; dimethylallyl diphosphate biosynthesis; dimethylallyl diphosphate from isopentenyl diphosphate: step 1/1.</text>
</comment>
<dbReference type="InterPro" id="IPR004839">
    <property type="entry name" value="Aminotransferase_I/II_large"/>
</dbReference>
<dbReference type="CDD" id="cd02885">
    <property type="entry name" value="NUDIX_IPP_Isomerase"/>
    <property type="match status" value="1"/>
</dbReference>
<dbReference type="FunFam" id="3.40.640.10:FF:000033">
    <property type="entry name" value="Aspartate aminotransferase"/>
    <property type="match status" value="2"/>
</dbReference>
<evidence type="ECO:0000313" key="16">
    <source>
        <dbReference type="Proteomes" id="UP001151699"/>
    </source>
</evidence>
<dbReference type="GO" id="GO:0033854">
    <property type="term" value="F:glutamate-prephenate aminotransferase activity"/>
    <property type="evidence" value="ECO:0007669"/>
    <property type="project" value="UniProtKB-ARBA"/>
</dbReference>
<comment type="similarity">
    <text evidence="5">Belongs to the class-I pyridoxal-phosphate-dependent aminotransferase family.</text>
</comment>